<protein>
    <submittedName>
        <fullName evidence="5">4Fe-4S dicluster domain-containing protein</fullName>
    </submittedName>
</protein>
<dbReference type="PANTHER" id="PTHR43122">
    <property type="entry name" value="FERREDOXIN SUBUNIT OF PYRUVATE:FLAVODOXIN OXIDOREDUCTASE-RELATED"/>
    <property type="match status" value="1"/>
</dbReference>
<evidence type="ECO:0000313" key="6">
    <source>
        <dbReference type="Proteomes" id="UP000261032"/>
    </source>
</evidence>
<organism evidence="5 6">
    <name type="scientific">Thomasclavelia ramosa</name>
    <dbReference type="NCBI Taxonomy" id="1547"/>
    <lineage>
        <taxon>Bacteria</taxon>
        <taxon>Bacillati</taxon>
        <taxon>Bacillota</taxon>
        <taxon>Erysipelotrichia</taxon>
        <taxon>Erysipelotrichales</taxon>
        <taxon>Coprobacillaceae</taxon>
        <taxon>Thomasclavelia</taxon>
    </lineage>
</organism>
<evidence type="ECO:0000259" key="4">
    <source>
        <dbReference type="PROSITE" id="PS51379"/>
    </source>
</evidence>
<evidence type="ECO:0000256" key="3">
    <source>
        <dbReference type="ARBA" id="ARBA00023014"/>
    </source>
</evidence>
<keyword evidence="3" id="KW-0411">Iron-sulfur</keyword>
<evidence type="ECO:0000256" key="1">
    <source>
        <dbReference type="ARBA" id="ARBA00022723"/>
    </source>
</evidence>
<dbReference type="PROSITE" id="PS00198">
    <property type="entry name" value="4FE4S_FER_1"/>
    <property type="match status" value="2"/>
</dbReference>
<dbReference type="Proteomes" id="UP000261032">
    <property type="component" value="Unassembled WGS sequence"/>
</dbReference>
<dbReference type="InterPro" id="IPR047964">
    <property type="entry name" value="EFR1-like"/>
</dbReference>
<dbReference type="SUPFAM" id="SSF54862">
    <property type="entry name" value="4Fe-4S ferredoxins"/>
    <property type="match status" value="1"/>
</dbReference>
<dbReference type="PROSITE" id="PS51379">
    <property type="entry name" value="4FE4S_FER_2"/>
    <property type="match status" value="2"/>
</dbReference>
<keyword evidence="1" id="KW-0479">Metal-binding</keyword>
<reference evidence="5 6" key="1">
    <citation type="submission" date="2018-08" db="EMBL/GenBank/DDBJ databases">
        <title>A genome reference for cultivated species of the human gut microbiota.</title>
        <authorList>
            <person name="Zou Y."/>
            <person name="Xue W."/>
            <person name="Luo G."/>
        </authorList>
    </citation>
    <scope>NUCLEOTIDE SEQUENCE [LARGE SCALE GENOMIC DNA]</scope>
    <source>
        <strain evidence="5 6">OM06-4</strain>
    </source>
</reference>
<evidence type="ECO:0000256" key="2">
    <source>
        <dbReference type="ARBA" id="ARBA00023004"/>
    </source>
</evidence>
<dbReference type="Gene3D" id="3.30.70.20">
    <property type="match status" value="1"/>
</dbReference>
<dbReference type="InterPro" id="IPR017896">
    <property type="entry name" value="4Fe4S_Fe-S-bd"/>
</dbReference>
<dbReference type="GO" id="GO:0051536">
    <property type="term" value="F:iron-sulfur cluster binding"/>
    <property type="evidence" value="ECO:0007669"/>
    <property type="project" value="UniProtKB-KW"/>
</dbReference>
<feature type="domain" description="4Fe-4S ferredoxin-type" evidence="4">
    <location>
        <begin position="205"/>
        <end position="228"/>
    </location>
</feature>
<dbReference type="PANTHER" id="PTHR43122:SF1">
    <property type="entry name" value="IRON-SULFUR-BINDING PROTEIN"/>
    <property type="match status" value="1"/>
</dbReference>
<name>A0A3E3EGU0_9FIRM</name>
<dbReference type="Pfam" id="PF13237">
    <property type="entry name" value="Fer4_10"/>
    <property type="match status" value="1"/>
</dbReference>
<keyword evidence="2" id="KW-0408">Iron</keyword>
<sequence>MKTGIYYFSATGNSLTTAKLLAASLDGQCDVISLAALHNKQDIEVDYERVGFVFPIYYGDMPYLIRDTIRKMKFKQNTYIFIFTTYRGHPGDVAKRFDNLLQEKNLSLALSKGIPMPGNSYLSTVEQIKDTLANQKTNIKKLVKSIIEQDKIDYSLLPEVENSAVYKACNMRGIKVDEKCIGCQTCIKVCPMNNIELIEGKIKIKDNCMTCLACFHWCPTAAIYMSKEKEIERREKYHHPDVRLTDIIKQKYNEFVEQASYC</sequence>
<proteinExistence type="predicted"/>
<dbReference type="SUPFAM" id="SSF52218">
    <property type="entry name" value="Flavoproteins"/>
    <property type="match status" value="1"/>
</dbReference>
<gene>
    <name evidence="5" type="ORF">DXB93_03165</name>
</gene>
<dbReference type="EMBL" id="QUSL01000003">
    <property type="protein sequence ID" value="RGD86832.1"/>
    <property type="molecule type" value="Genomic_DNA"/>
</dbReference>
<dbReference type="InterPro" id="IPR029039">
    <property type="entry name" value="Flavoprotein-like_sf"/>
</dbReference>
<dbReference type="GO" id="GO:0046872">
    <property type="term" value="F:metal ion binding"/>
    <property type="evidence" value="ECO:0007669"/>
    <property type="project" value="UniProtKB-KW"/>
</dbReference>
<dbReference type="NCBIfam" id="NF038196">
    <property type="entry name" value="ferrodoxin_EFR1"/>
    <property type="match status" value="1"/>
</dbReference>
<dbReference type="InterPro" id="IPR017900">
    <property type="entry name" value="4Fe4S_Fe_S_CS"/>
</dbReference>
<accession>A0A3E3EGU0</accession>
<dbReference type="AlphaFoldDB" id="A0A3E3EGU0"/>
<feature type="domain" description="4Fe-4S ferredoxin-type" evidence="4">
    <location>
        <begin position="172"/>
        <end position="200"/>
    </location>
</feature>
<dbReference type="RefSeq" id="WP_117580489.1">
    <property type="nucleotide sequence ID" value="NZ_QUSL01000003.1"/>
</dbReference>
<dbReference type="Pfam" id="PF12724">
    <property type="entry name" value="Flavodoxin_5"/>
    <property type="match status" value="1"/>
</dbReference>
<comment type="caution">
    <text evidence="5">The sequence shown here is derived from an EMBL/GenBank/DDBJ whole genome shotgun (WGS) entry which is preliminary data.</text>
</comment>
<dbReference type="Gene3D" id="3.40.50.360">
    <property type="match status" value="1"/>
</dbReference>
<evidence type="ECO:0000313" key="5">
    <source>
        <dbReference type="EMBL" id="RGD86832.1"/>
    </source>
</evidence>
<dbReference type="InterPro" id="IPR026816">
    <property type="entry name" value="Flavodoxin_dom"/>
</dbReference>